<feature type="domain" description="RDR1/2-like PH-like" evidence="3">
    <location>
        <begin position="99"/>
        <end position="248"/>
    </location>
</feature>
<feature type="domain" description="RDR1/2-like RRM" evidence="4">
    <location>
        <begin position="4"/>
        <end position="58"/>
    </location>
</feature>
<dbReference type="Proteomes" id="UP000824469">
    <property type="component" value="Unassembled WGS sequence"/>
</dbReference>
<reference evidence="6 7" key="1">
    <citation type="journal article" date="2021" name="Nat. Plants">
        <title>The Taxus genome provides insights into paclitaxel biosynthesis.</title>
        <authorList>
            <person name="Xiong X."/>
            <person name="Gou J."/>
            <person name="Liao Q."/>
            <person name="Li Y."/>
            <person name="Zhou Q."/>
            <person name="Bi G."/>
            <person name="Li C."/>
            <person name="Du R."/>
            <person name="Wang X."/>
            <person name="Sun T."/>
            <person name="Guo L."/>
            <person name="Liang H."/>
            <person name="Lu P."/>
            <person name="Wu Y."/>
            <person name="Zhang Z."/>
            <person name="Ro D.K."/>
            <person name="Shang Y."/>
            <person name="Huang S."/>
            <person name="Yan J."/>
        </authorList>
    </citation>
    <scope>NUCLEOTIDE SEQUENCE [LARGE SCALE GENOMIC DNA]</scope>
    <source>
        <strain evidence="6">Ta-2019</strain>
    </source>
</reference>
<evidence type="ECO:0000259" key="5">
    <source>
        <dbReference type="Pfam" id="PF26252"/>
    </source>
</evidence>
<dbReference type="GO" id="GO:0030422">
    <property type="term" value="P:siRNA processing"/>
    <property type="evidence" value="ECO:0007669"/>
    <property type="project" value="TreeGrafter"/>
</dbReference>
<dbReference type="InterPro" id="IPR058751">
    <property type="entry name" value="RDRP_helical"/>
</dbReference>
<comment type="caution">
    <text evidence="6">The sequence shown here is derived from an EMBL/GenBank/DDBJ whole genome shotgun (WGS) entry which is preliminary data.</text>
</comment>
<dbReference type="InterPro" id="IPR057596">
    <property type="entry name" value="RDRP_core"/>
</dbReference>
<dbReference type="EMBL" id="JAHRHJ020000003">
    <property type="protein sequence ID" value="KAH9320926.1"/>
    <property type="molecule type" value="Genomic_DNA"/>
</dbReference>
<dbReference type="OMA" id="ICTMGRT"/>
<keyword evidence="1" id="KW-0694">RNA-binding</keyword>
<keyword evidence="1" id="KW-0548">Nucleotidyltransferase</keyword>
<feature type="domain" description="RDRP core" evidence="2">
    <location>
        <begin position="371"/>
        <end position="469"/>
    </location>
</feature>
<gene>
    <name evidence="6" type="ORF">KI387_015565</name>
</gene>
<dbReference type="Pfam" id="PF26252">
    <property type="entry name" value="RdRP_helical"/>
    <property type="match status" value="1"/>
</dbReference>
<accession>A0AA38GCZ9</accession>
<dbReference type="AlphaFoldDB" id="A0AA38GCZ9"/>
<dbReference type="PANTHER" id="PTHR23079:SF1">
    <property type="entry name" value="RNA-DEPENDENT RNA POLYMERASE 1"/>
    <property type="match status" value="1"/>
</dbReference>
<dbReference type="Pfam" id="PF05183">
    <property type="entry name" value="RdRP"/>
    <property type="match status" value="1"/>
</dbReference>
<organism evidence="6 7">
    <name type="scientific">Taxus chinensis</name>
    <name type="common">Chinese yew</name>
    <name type="synonym">Taxus wallichiana var. chinensis</name>
    <dbReference type="NCBI Taxonomy" id="29808"/>
    <lineage>
        <taxon>Eukaryota</taxon>
        <taxon>Viridiplantae</taxon>
        <taxon>Streptophyta</taxon>
        <taxon>Embryophyta</taxon>
        <taxon>Tracheophyta</taxon>
        <taxon>Spermatophyta</taxon>
        <taxon>Pinopsida</taxon>
        <taxon>Pinidae</taxon>
        <taxon>Conifers II</taxon>
        <taxon>Cupressales</taxon>
        <taxon>Taxaceae</taxon>
        <taxon>Taxus</taxon>
    </lineage>
</organism>
<dbReference type="GO" id="GO:0003968">
    <property type="term" value="F:RNA-directed RNA polymerase activity"/>
    <property type="evidence" value="ECO:0007669"/>
    <property type="project" value="UniProtKB-KW"/>
</dbReference>
<dbReference type="EC" id="2.7.7.48" evidence="1"/>
<keyword evidence="7" id="KW-1185">Reference proteome</keyword>
<comment type="function">
    <text evidence="1">Probably involved in the RNA silencing pathway and required for the generation of small interfering RNAs (siRNAs).</text>
</comment>
<dbReference type="InterPro" id="IPR007855">
    <property type="entry name" value="RDRP"/>
</dbReference>
<protein>
    <recommendedName>
        <fullName evidence="1">RNA-dependent RNA polymerase</fullName>
        <ecNumber evidence="1">2.7.7.48</ecNumber>
    </recommendedName>
</protein>
<evidence type="ECO:0000313" key="6">
    <source>
        <dbReference type="EMBL" id="KAH9320926.1"/>
    </source>
</evidence>
<dbReference type="PANTHER" id="PTHR23079">
    <property type="entry name" value="RNA-DEPENDENT RNA POLYMERASE"/>
    <property type="match status" value="1"/>
</dbReference>
<dbReference type="GO" id="GO:0031380">
    <property type="term" value="C:nuclear RNA-directed RNA polymerase complex"/>
    <property type="evidence" value="ECO:0007669"/>
    <property type="project" value="TreeGrafter"/>
</dbReference>
<proteinExistence type="inferred from homology"/>
<dbReference type="InterPro" id="IPR058763">
    <property type="entry name" value="RRM_RDR1/2-like"/>
</dbReference>
<comment type="similarity">
    <text evidence="1">Belongs to the RdRP family.</text>
</comment>
<dbReference type="Pfam" id="PF24823">
    <property type="entry name" value="PH_RDR2"/>
    <property type="match status" value="1"/>
</dbReference>
<dbReference type="InterPro" id="IPR057590">
    <property type="entry name" value="PH_RDR1/2-like"/>
</dbReference>
<evidence type="ECO:0000259" key="4">
    <source>
        <dbReference type="Pfam" id="PF26250"/>
    </source>
</evidence>
<comment type="catalytic activity">
    <reaction evidence="1">
        <text>RNA(n) + a ribonucleoside 5'-triphosphate = RNA(n+1) + diphosphate</text>
        <dbReference type="Rhea" id="RHEA:21248"/>
        <dbReference type="Rhea" id="RHEA-COMP:14527"/>
        <dbReference type="Rhea" id="RHEA-COMP:17342"/>
        <dbReference type="ChEBI" id="CHEBI:33019"/>
        <dbReference type="ChEBI" id="CHEBI:61557"/>
        <dbReference type="ChEBI" id="CHEBI:140395"/>
        <dbReference type="EC" id="2.7.7.48"/>
    </reaction>
</comment>
<evidence type="ECO:0000256" key="1">
    <source>
        <dbReference type="RuleBase" id="RU363098"/>
    </source>
</evidence>
<sequence length="469" mass="53759">MSRTVEISDLPFTLRSTEELVKLVENVTGEGSVYACKLRRRRRFRTCAILQFESPKTADKLRNQGYIVFGSSVSAVNPAKKDIIFKAASAPVKFSGAKLHMGCQIGQNEFSLLWSSSDGVVAEFGLDLKRVSVYVNAGGVEYKLKLSFTEIRHIHLRYVKGRPGQKLLLLELYCVPRIYYKEESSCSASTDVDVFEDYYKDGNDSEWIRTTDFTPFCSIGQSLAICLELPRSVDISHIDKKLPRYEEMGDRISFQQGFSYSESKWVPIINISQVPYKILFQINSLIQCGILSWPSITSEFSSFLNPDRIPIAFIDYALTGLKNLRSPCYNPVKLLREEFSTFKRSRWYYYPNYADIVSLDKGLMRVHRVHVTPSKVYFFGPEVNVSNRVTRQYAKYIDDFLRVTFVDENGHRLYATDLSQQRMMNNNGQGKHTKLYSRILSVLKEGISIGDKKFEFLAFSTSQLRESSV</sequence>
<dbReference type="GO" id="GO:0003723">
    <property type="term" value="F:RNA binding"/>
    <property type="evidence" value="ECO:0007669"/>
    <property type="project" value="UniProtKB-KW"/>
</dbReference>
<evidence type="ECO:0000259" key="3">
    <source>
        <dbReference type="Pfam" id="PF24823"/>
    </source>
</evidence>
<keyword evidence="1" id="KW-0808">Transferase</keyword>
<feature type="domain" description="RDRP helical" evidence="5">
    <location>
        <begin position="273"/>
        <end position="345"/>
    </location>
</feature>
<evidence type="ECO:0000259" key="2">
    <source>
        <dbReference type="Pfam" id="PF05183"/>
    </source>
</evidence>
<dbReference type="Pfam" id="PF26250">
    <property type="entry name" value="RRM_RdRP1_2"/>
    <property type="match status" value="1"/>
</dbReference>
<keyword evidence="1" id="KW-0943">RNA-mediated gene silencing</keyword>
<name>A0AA38GCZ9_TAXCH</name>
<keyword evidence="1" id="KW-0696">RNA-directed RNA polymerase</keyword>
<evidence type="ECO:0000313" key="7">
    <source>
        <dbReference type="Proteomes" id="UP000824469"/>
    </source>
</evidence>